<accession>A0ABY5RTD4</accession>
<protein>
    <recommendedName>
        <fullName evidence="1">DUF6894 domain-containing protein</fullName>
    </recommendedName>
</protein>
<keyword evidence="3" id="KW-1185">Reference proteome</keyword>
<dbReference type="EMBL" id="CP102845">
    <property type="protein sequence ID" value="UVF19596.1"/>
    <property type="molecule type" value="Genomic_DNA"/>
</dbReference>
<name>A0ABY5RTD4_9HYPH</name>
<dbReference type="Pfam" id="PF21834">
    <property type="entry name" value="DUF6894"/>
    <property type="match status" value="1"/>
</dbReference>
<reference evidence="2" key="1">
    <citation type="submission" date="2022-08" db="EMBL/GenBank/DDBJ databases">
        <title>Microvirga terrae sp. nov., isolated from soil.</title>
        <authorList>
            <person name="Kim K.H."/>
            <person name="Seo Y.L."/>
            <person name="Kim J.M."/>
            <person name="Lee J.K."/>
            <person name="Han D.M."/>
            <person name="Jeon C.O."/>
        </authorList>
    </citation>
    <scope>NUCLEOTIDE SEQUENCE</scope>
    <source>
        <strain evidence="2">R24</strain>
    </source>
</reference>
<sequence length="89" mass="10368">MPRFFFHVRGAREGLSRDELGLNFPDVETAYREAFCAARDIRGVFALRGQHPCDYTIEVANAADELIFSLPFSTAFGRRMHRRTKRFRQ</sequence>
<evidence type="ECO:0000259" key="1">
    <source>
        <dbReference type="Pfam" id="PF21834"/>
    </source>
</evidence>
<evidence type="ECO:0000313" key="3">
    <source>
        <dbReference type="Proteomes" id="UP001017257"/>
    </source>
</evidence>
<feature type="domain" description="DUF6894" evidence="1">
    <location>
        <begin position="3"/>
        <end position="73"/>
    </location>
</feature>
<evidence type="ECO:0000313" key="2">
    <source>
        <dbReference type="EMBL" id="UVF19596.1"/>
    </source>
</evidence>
<proteinExistence type="predicted"/>
<dbReference type="InterPro" id="IPR054189">
    <property type="entry name" value="DUF6894"/>
</dbReference>
<dbReference type="Proteomes" id="UP001017257">
    <property type="component" value="Chromosome"/>
</dbReference>
<dbReference type="RefSeq" id="WP_173945360.1">
    <property type="nucleotide sequence ID" value="NZ_CP102845.1"/>
</dbReference>
<organism evidence="2 3">
    <name type="scientific">Microvirga terrae</name>
    <dbReference type="NCBI Taxonomy" id="2740529"/>
    <lineage>
        <taxon>Bacteria</taxon>
        <taxon>Pseudomonadati</taxon>
        <taxon>Pseudomonadota</taxon>
        <taxon>Alphaproteobacteria</taxon>
        <taxon>Hyphomicrobiales</taxon>
        <taxon>Methylobacteriaceae</taxon>
        <taxon>Microvirga</taxon>
    </lineage>
</organism>
<gene>
    <name evidence="2" type="ORF">HPT29_000075</name>
</gene>